<evidence type="ECO:0000313" key="2">
    <source>
        <dbReference type="Proteomes" id="UP001348369"/>
    </source>
</evidence>
<name>A0ACD4ZUM5_9ACTN</name>
<sequence>MPSHRQPTDNATTGPRPGVDDAEAALVEHYPRLVRLAYLTLPPTLGRHRRVLTAHATVQHVLPGARKGDQKARVPGQRTPSGSAFAWLRGQVLRAALTHEQPTPWWRVRAVRPRTGLPLVVGLRLFPRAGGTDELALDQALSTVNAPARAALALRVLERLSEQAVRALLEDAGVADPAAAVRTAERLAAHRDGRAGKLLATAEFDPCTVQTRPTDLLRRRQRSRIAGATVAIALAATVLAVSLPEDGSPKRSVAGVRAEGSLYGPAGTAALARALDPALLERAPEDAWADTSRIDFSVWPARGGRTDDTALLKRALRVWGGPGPAVRVSATPGTGTAPPTQPPRLLYAGDLDGAAVVLLHDGQRIVRYAEPESGPLPDSVKREGPTPETVKREGPTPGGGTPSLDFARADQADLTTAAALAVSRTPDGARYLLAPWIAGSATRDLLAPDAPARGLDVSAEGVTDAVPAPASGGDCVAWPVMALRSSERIVARHSFLVTDLGDPAPAHLTYTPPPGDGAPARGPREATAEPALLSWARTACALRTLRGSGVRAVNNWVFAEQPLPESGGRAAWVCTRADTWRGPGRILVQFQRPASVPTAPGTVVAEAGNTASCGRFGQHILAGTRWKSPSGKWFLLAAGSRDVTRIEAVGSVRANASATTLAVRAPREGSVRLSARLSGGGGLRAVG</sequence>
<accession>A0ACD4ZUM5</accession>
<protein>
    <submittedName>
        <fullName evidence="1">Uncharacterized protein</fullName>
    </submittedName>
</protein>
<evidence type="ECO:0000313" key="1">
    <source>
        <dbReference type="EMBL" id="WSC01881.1"/>
    </source>
</evidence>
<gene>
    <name evidence="1" type="ORF">OG835_35965</name>
</gene>
<dbReference type="EMBL" id="CP109109">
    <property type="protein sequence ID" value="WSC01881.1"/>
    <property type="molecule type" value="Genomic_DNA"/>
</dbReference>
<dbReference type="Proteomes" id="UP001348369">
    <property type="component" value="Chromosome"/>
</dbReference>
<organism evidence="1 2">
    <name type="scientific">Streptomyces scopuliridis</name>
    <dbReference type="NCBI Taxonomy" id="452529"/>
    <lineage>
        <taxon>Bacteria</taxon>
        <taxon>Bacillati</taxon>
        <taxon>Actinomycetota</taxon>
        <taxon>Actinomycetes</taxon>
        <taxon>Kitasatosporales</taxon>
        <taxon>Streptomycetaceae</taxon>
        <taxon>Streptomyces</taxon>
    </lineage>
</organism>
<proteinExistence type="predicted"/>
<reference evidence="1" key="1">
    <citation type="submission" date="2022-10" db="EMBL/GenBank/DDBJ databases">
        <title>The complete genomes of actinobacterial strains from the NBC collection.</title>
        <authorList>
            <person name="Joergensen T.S."/>
            <person name="Alvarez Arevalo M."/>
            <person name="Sterndorff E.B."/>
            <person name="Faurdal D."/>
            <person name="Vuksanovic O."/>
            <person name="Mourched A.-S."/>
            <person name="Charusanti P."/>
            <person name="Shaw S."/>
            <person name="Blin K."/>
            <person name="Weber T."/>
        </authorList>
    </citation>
    <scope>NUCLEOTIDE SEQUENCE</scope>
    <source>
        <strain evidence="1">NBC 01771</strain>
    </source>
</reference>
<keyword evidence="2" id="KW-1185">Reference proteome</keyword>